<name>A0AAN7HIJ5_9PEZI</name>
<keyword evidence="1" id="KW-1133">Transmembrane helix</keyword>
<proteinExistence type="predicted"/>
<dbReference type="AlphaFoldDB" id="A0AAN7HIJ5"/>
<evidence type="ECO:0000313" key="2">
    <source>
        <dbReference type="EMBL" id="KAK4251341.1"/>
    </source>
</evidence>
<feature type="transmembrane region" description="Helical" evidence="1">
    <location>
        <begin position="170"/>
        <end position="192"/>
    </location>
</feature>
<evidence type="ECO:0000256" key="1">
    <source>
        <dbReference type="SAM" id="Phobius"/>
    </source>
</evidence>
<keyword evidence="3" id="KW-1185">Reference proteome</keyword>
<dbReference type="EMBL" id="MU857606">
    <property type="protein sequence ID" value="KAK4251341.1"/>
    <property type="molecule type" value="Genomic_DNA"/>
</dbReference>
<reference evidence="2" key="1">
    <citation type="journal article" date="2023" name="Mol. Phylogenet. Evol.">
        <title>Genome-scale phylogeny and comparative genomics of the fungal order Sordariales.</title>
        <authorList>
            <person name="Hensen N."/>
            <person name="Bonometti L."/>
            <person name="Westerberg I."/>
            <person name="Brannstrom I.O."/>
            <person name="Guillou S."/>
            <person name="Cros-Aarteil S."/>
            <person name="Calhoun S."/>
            <person name="Haridas S."/>
            <person name="Kuo A."/>
            <person name="Mondo S."/>
            <person name="Pangilinan J."/>
            <person name="Riley R."/>
            <person name="LaButti K."/>
            <person name="Andreopoulos B."/>
            <person name="Lipzen A."/>
            <person name="Chen C."/>
            <person name="Yan M."/>
            <person name="Daum C."/>
            <person name="Ng V."/>
            <person name="Clum A."/>
            <person name="Steindorff A."/>
            <person name="Ohm R.A."/>
            <person name="Martin F."/>
            <person name="Silar P."/>
            <person name="Natvig D.O."/>
            <person name="Lalanne C."/>
            <person name="Gautier V."/>
            <person name="Ament-Velasquez S.L."/>
            <person name="Kruys A."/>
            <person name="Hutchinson M.I."/>
            <person name="Powell A.J."/>
            <person name="Barry K."/>
            <person name="Miller A.N."/>
            <person name="Grigoriev I.V."/>
            <person name="Debuchy R."/>
            <person name="Gladieux P."/>
            <person name="Hiltunen Thoren M."/>
            <person name="Johannesson H."/>
        </authorList>
    </citation>
    <scope>NUCLEOTIDE SEQUENCE</scope>
    <source>
        <strain evidence="2">CBS 359.72</strain>
    </source>
</reference>
<comment type="caution">
    <text evidence="2">The sequence shown here is derived from an EMBL/GenBank/DDBJ whole genome shotgun (WGS) entry which is preliminary data.</text>
</comment>
<keyword evidence="1" id="KW-0812">Transmembrane</keyword>
<dbReference type="Proteomes" id="UP001303647">
    <property type="component" value="Unassembled WGS sequence"/>
</dbReference>
<accession>A0AAN7HIJ5</accession>
<sequence>MSSEFINEIHHHHHYHYYHCTSTWQESVYQQDWSVYDDEPLHWSSSSYDDNPLDGSPYDNNQNNNPPLIQNTTAAAALFTASTTTATTRGNDYTNVQLALLCSAASTLLYHQDLALLLLHALARPLHVVIHRPRLVPAALRPLRHGPRPSSSYWPALHALWWELHHNQEALGWFGCSFIFIWLTSSVGIIPQGLAQALVGGAVPLLTDAAQLYAHLLLTLLGVTWAVGAVWFAGEVMSFAVWVAVQTAKELAVQWTGLAVRHWMLGFTGLMGWVIWGVLSELEYKMVQAEVAHWFLLTSAESVYLLGDVVRDIAKSIDFEFM</sequence>
<organism evidence="2 3">
    <name type="scientific">Corynascus novoguineensis</name>
    <dbReference type="NCBI Taxonomy" id="1126955"/>
    <lineage>
        <taxon>Eukaryota</taxon>
        <taxon>Fungi</taxon>
        <taxon>Dikarya</taxon>
        <taxon>Ascomycota</taxon>
        <taxon>Pezizomycotina</taxon>
        <taxon>Sordariomycetes</taxon>
        <taxon>Sordariomycetidae</taxon>
        <taxon>Sordariales</taxon>
        <taxon>Chaetomiaceae</taxon>
        <taxon>Corynascus</taxon>
    </lineage>
</organism>
<feature type="transmembrane region" description="Helical" evidence="1">
    <location>
        <begin position="212"/>
        <end position="245"/>
    </location>
</feature>
<keyword evidence="1" id="KW-0472">Membrane</keyword>
<protein>
    <submittedName>
        <fullName evidence="2">Uncharacterized protein</fullName>
    </submittedName>
</protein>
<evidence type="ECO:0000313" key="3">
    <source>
        <dbReference type="Proteomes" id="UP001303647"/>
    </source>
</evidence>
<reference evidence="2" key="2">
    <citation type="submission" date="2023-05" db="EMBL/GenBank/DDBJ databases">
        <authorList>
            <consortium name="Lawrence Berkeley National Laboratory"/>
            <person name="Steindorff A."/>
            <person name="Hensen N."/>
            <person name="Bonometti L."/>
            <person name="Westerberg I."/>
            <person name="Brannstrom I.O."/>
            <person name="Guillou S."/>
            <person name="Cros-Aarteil S."/>
            <person name="Calhoun S."/>
            <person name="Haridas S."/>
            <person name="Kuo A."/>
            <person name="Mondo S."/>
            <person name="Pangilinan J."/>
            <person name="Riley R."/>
            <person name="Labutti K."/>
            <person name="Andreopoulos B."/>
            <person name="Lipzen A."/>
            <person name="Chen C."/>
            <person name="Yanf M."/>
            <person name="Daum C."/>
            <person name="Ng V."/>
            <person name="Clum A."/>
            <person name="Ohm R."/>
            <person name="Martin F."/>
            <person name="Silar P."/>
            <person name="Natvig D."/>
            <person name="Lalanne C."/>
            <person name="Gautier V."/>
            <person name="Ament-Velasquez S.L."/>
            <person name="Kruys A."/>
            <person name="Hutchinson M.I."/>
            <person name="Powell A.J."/>
            <person name="Barry K."/>
            <person name="Miller A.N."/>
            <person name="Grigoriev I.V."/>
            <person name="Debuchy R."/>
            <person name="Gladieux P."/>
            <person name="Thoren M.H."/>
            <person name="Johannesson H."/>
        </authorList>
    </citation>
    <scope>NUCLEOTIDE SEQUENCE</scope>
    <source>
        <strain evidence="2">CBS 359.72</strain>
    </source>
</reference>
<gene>
    <name evidence="2" type="ORF">C7999DRAFT_28071</name>
</gene>
<feature type="transmembrane region" description="Helical" evidence="1">
    <location>
        <begin position="257"/>
        <end position="279"/>
    </location>
</feature>